<proteinExistence type="predicted"/>
<sequence length="61" mass="7371">MIQNKRTKKKSGYNIGNDENYFRNRLMMISIIGSKPMECTKPFLIKFFLYEILIKFGINWF</sequence>
<dbReference type="Proteomes" id="UP000266673">
    <property type="component" value="Unassembled WGS sequence"/>
</dbReference>
<keyword evidence="2" id="KW-1185">Reference proteome</keyword>
<dbReference type="AlphaFoldDB" id="A0A397VM08"/>
<reference evidence="1 2" key="1">
    <citation type="submission" date="2018-06" db="EMBL/GenBank/DDBJ databases">
        <title>Comparative genomics reveals the genomic features of Rhizophagus irregularis, R. cerebriforme, R. diaphanum and Gigaspora rosea, and their symbiotic lifestyle signature.</title>
        <authorList>
            <person name="Morin E."/>
            <person name="San Clemente H."/>
            <person name="Chen E.C.H."/>
            <person name="De La Providencia I."/>
            <person name="Hainaut M."/>
            <person name="Kuo A."/>
            <person name="Kohler A."/>
            <person name="Murat C."/>
            <person name="Tang N."/>
            <person name="Roy S."/>
            <person name="Loubradou J."/>
            <person name="Henrissat B."/>
            <person name="Grigoriev I.V."/>
            <person name="Corradi N."/>
            <person name="Roux C."/>
            <person name="Martin F.M."/>
        </authorList>
    </citation>
    <scope>NUCLEOTIDE SEQUENCE [LARGE SCALE GENOMIC DNA]</scope>
    <source>
        <strain evidence="1 2">DAOM 194757</strain>
    </source>
</reference>
<comment type="caution">
    <text evidence="1">The sequence shown here is derived from an EMBL/GenBank/DDBJ whole genome shotgun (WGS) entry which is preliminary data.</text>
</comment>
<evidence type="ECO:0000313" key="2">
    <source>
        <dbReference type="Proteomes" id="UP000266673"/>
    </source>
</evidence>
<accession>A0A397VM08</accession>
<organism evidence="1 2">
    <name type="scientific">Gigaspora rosea</name>
    <dbReference type="NCBI Taxonomy" id="44941"/>
    <lineage>
        <taxon>Eukaryota</taxon>
        <taxon>Fungi</taxon>
        <taxon>Fungi incertae sedis</taxon>
        <taxon>Mucoromycota</taxon>
        <taxon>Glomeromycotina</taxon>
        <taxon>Glomeromycetes</taxon>
        <taxon>Diversisporales</taxon>
        <taxon>Gigasporaceae</taxon>
        <taxon>Gigaspora</taxon>
    </lineage>
</organism>
<gene>
    <name evidence="1" type="ORF">C2G38_2074359</name>
</gene>
<dbReference type="EMBL" id="QKWP01000288">
    <property type="protein sequence ID" value="RIB22888.1"/>
    <property type="molecule type" value="Genomic_DNA"/>
</dbReference>
<name>A0A397VM08_9GLOM</name>
<protein>
    <submittedName>
        <fullName evidence="1">Uncharacterized protein</fullName>
    </submittedName>
</protein>
<evidence type="ECO:0000313" key="1">
    <source>
        <dbReference type="EMBL" id="RIB22888.1"/>
    </source>
</evidence>